<comment type="caution">
    <text evidence="5">The sequence shown here is derived from an EMBL/GenBank/DDBJ whole genome shotgun (WGS) entry which is preliminary data.</text>
</comment>
<dbReference type="InterPro" id="IPR039448">
    <property type="entry name" value="Beta_helix"/>
</dbReference>
<dbReference type="Pfam" id="PF07602">
    <property type="entry name" value="DUF1565"/>
    <property type="match status" value="1"/>
</dbReference>
<sequence>MLRSPLRQILASSLFLFVVGSAGSARAADTSTLGSLTLRPTIHAVGVTAAVTGDDDGDATVKLAFRKAGDASFTPGHPLLRTPGGRRGSALFLEPATEYEVRVTLDDPDNGGPQEATGTIRTRDDAPPPQGSKQLHVDAKNGSDGNDGSQASPFKSIGAAAAAAGPGTVVHVAAGVYRETVTVAGNHGGAAGNPVWFVAAPGAIVDGSDPALEDGSVFQSEGNGIYSAPFSGASQYVAVDDTRLYDYSSLADLQSAAAGLAGGFYVDAAAGRIYVKLPDGGSPAGHVVHVAIRNVGILLDTVTDVVVEGFEIRHLGADAEGAGIDVRDTARAWIRRNNIHHMNGGVRVRRPLAAENVIEDNVVRDTSIWSWPWSSVKNHTPEASAISITGGGANVVRRNQLTGTFNGVYVGSFDDASETITPDTDVYENVLVEHGDDGLEPEGACVNVRFWNNHMRGVLNGVSLAPIEVGPLFVVRNVIDGFKEHALKVNNGSQGFMLVYHTTSRPAAGLAEAQAIAPTIPFANLITRNNIWTSHRYVIESSVTPSGPVDLDWDDLFTDILDGTPRFVKWLDVKYASIAELAASGTIESHGFQIEPKYEDAEGGDFTPVEGSGLVDVGVVIEGINDRFVVGAAPDLGAFERGGVGPLPDGGLPDGGSGASSSGVGGGGGDGPGAGGNGGGGSPEDEGGCGCRLGDGAGPGLGLYAFGALAWGLSRRRRRGNTKG</sequence>
<feature type="region of interest" description="Disordered" evidence="1">
    <location>
        <begin position="644"/>
        <end position="692"/>
    </location>
</feature>
<feature type="compositionally biased region" description="Gly residues" evidence="1">
    <location>
        <begin position="652"/>
        <end position="692"/>
    </location>
</feature>
<dbReference type="InterPro" id="IPR011050">
    <property type="entry name" value="Pectin_lyase_fold/virulence"/>
</dbReference>
<evidence type="ECO:0000256" key="2">
    <source>
        <dbReference type="SAM" id="SignalP"/>
    </source>
</evidence>
<accession>A0A4U1JJ13</accession>
<dbReference type="EMBL" id="SSMQ01000005">
    <property type="protein sequence ID" value="TKD11923.1"/>
    <property type="molecule type" value="Genomic_DNA"/>
</dbReference>
<feature type="region of interest" description="Disordered" evidence="1">
    <location>
        <begin position="104"/>
        <end position="152"/>
    </location>
</feature>
<dbReference type="SUPFAM" id="SSF51126">
    <property type="entry name" value="Pectin lyase-like"/>
    <property type="match status" value="1"/>
</dbReference>
<dbReference type="RefSeq" id="WP_136928197.1">
    <property type="nucleotide sequence ID" value="NZ_SSMQ01000005.1"/>
</dbReference>
<dbReference type="SMART" id="SM00710">
    <property type="entry name" value="PbH1"/>
    <property type="match status" value="8"/>
</dbReference>
<reference evidence="5 6" key="1">
    <citation type="submission" date="2019-04" db="EMBL/GenBank/DDBJ databases">
        <authorList>
            <person name="Li Y."/>
            <person name="Wang J."/>
        </authorList>
    </citation>
    <scope>NUCLEOTIDE SEQUENCE [LARGE SCALE GENOMIC DNA]</scope>
    <source>
        <strain evidence="5 6">DSM 14668</strain>
    </source>
</reference>
<protein>
    <submittedName>
        <fullName evidence="5">DUF1565 domain-containing protein</fullName>
    </submittedName>
</protein>
<dbReference type="Pfam" id="PF13229">
    <property type="entry name" value="Beta_helix"/>
    <property type="match status" value="1"/>
</dbReference>
<evidence type="ECO:0000313" key="5">
    <source>
        <dbReference type="EMBL" id="TKD11923.1"/>
    </source>
</evidence>
<keyword evidence="6" id="KW-1185">Reference proteome</keyword>
<feature type="domain" description="DUF1565" evidence="3">
    <location>
        <begin position="141"/>
        <end position="180"/>
    </location>
</feature>
<proteinExistence type="predicted"/>
<dbReference type="InterPro" id="IPR012334">
    <property type="entry name" value="Pectin_lyas_fold"/>
</dbReference>
<dbReference type="PANTHER" id="PTHR36453:SF1">
    <property type="entry name" value="RIGHT HANDED BETA HELIX DOMAIN-CONTAINING PROTEIN"/>
    <property type="match status" value="1"/>
</dbReference>
<organism evidence="5 6">
    <name type="scientific">Polyangium fumosum</name>
    <dbReference type="NCBI Taxonomy" id="889272"/>
    <lineage>
        <taxon>Bacteria</taxon>
        <taxon>Pseudomonadati</taxon>
        <taxon>Myxococcota</taxon>
        <taxon>Polyangia</taxon>
        <taxon>Polyangiales</taxon>
        <taxon>Polyangiaceae</taxon>
        <taxon>Polyangium</taxon>
    </lineage>
</organism>
<feature type="compositionally biased region" description="Polar residues" evidence="1">
    <location>
        <begin position="143"/>
        <end position="152"/>
    </location>
</feature>
<name>A0A4U1JJ13_9BACT</name>
<feature type="signal peptide" evidence="2">
    <location>
        <begin position="1"/>
        <end position="27"/>
    </location>
</feature>
<evidence type="ECO:0000259" key="3">
    <source>
        <dbReference type="Pfam" id="PF07602"/>
    </source>
</evidence>
<evidence type="ECO:0000259" key="4">
    <source>
        <dbReference type="Pfam" id="PF13229"/>
    </source>
</evidence>
<gene>
    <name evidence="5" type="ORF">E8A74_07295</name>
</gene>
<dbReference type="NCBIfam" id="TIGR03901">
    <property type="entry name" value="MYXO-CTERM"/>
    <property type="match status" value="1"/>
</dbReference>
<keyword evidence="2" id="KW-0732">Signal</keyword>
<dbReference type="InterPro" id="IPR011459">
    <property type="entry name" value="DUF1565"/>
</dbReference>
<dbReference type="PANTHER" id="PTHR36453">
    <property type="entry name" value="SECRETED PROTEIN-RELATED"/>
    <property type="match status" value="1"/>
</dbReference>
<evidence type="ECO:0000313" key="6">
    <source>
        <dbReference type="Proteomes" id="UP000309215"/>
    </source>
</evidence>
<dbReference type="OrthoDB" id="5480655at2"/>
<dbReference type="Gene3D" id="2.160.20.10">
    <property type="entry name" value="Single-stranded right-handed beta-helix, Pectin lyase-like"/>
    <property type="match status" value="1"/>
</dbReference>
<evidence type="ECO:0000256" key="1">
    <source>
        <dbReference type="SAM" id="MobiDB-lite"/>
    </source>
</evidence>
<dbReference type="InterPro" id="IPR024038">
    <property type="entry name" value="MYXO-CTERM"/>
</dbReference>
<feature type="domain" description="Right handed beta helix" evidence="4">
    <location>
        <begin position="296"/>
        <end position="455"/>
    </location>
</feature>
<feature type="chain" id="PRO_5020335005" evidence="2">
    <location>
        <begin position="28"/>
        <end position="724"/>
    </location>
</feature>
<dbReference type="AlphaFoldDB" id="A0A4U1JJ13"/>
<dbReference type="InterPro" id="IPR006626">
    <property type="entry name" value="PbH1"/>
</dbReference>
<dbReference type="Proteomes" id="UP000309215">
    <property type="component" value="Unassembled WGS sequence"/>
</dbReference>